<feature type="compositionally biased region" description="Pro residues" evidence="6">
    <location>
        <begin position="568"/>
        <end position="586"/>
    </location>
</feature>
<evidence type="ECO:0000256" key="2">
    <source>
        <dbReference type="ARBA" id="ARBA00022692"/>
    </source>
</evidence>
<dbReference type="RefSeq" id="WP_166274461.1">
    <property type="nucleotide sequence ID" value="NZ_JTHE03000044.1"/>
</dbReference>
<evidence type="ECO:0000259" key="8">
    <source>
        <dbReference type="Pfam" id="PF05140"/>
    </source>
</evidence>
<organism evidence="9 10">
    <name type="scientific">Lyngbya confervoides BDU141951</name>
    <dbReference type="NCBI Taxonomy" id="1574623"/>
    <lineage>
        <taxon>Bacteria</taxon>
        <taxon>Bacillati</taxon>
        <taxon>Cyanobacteriota</taxon>
        <taxon>Cyanophyceae</taxon>
        <taxon>Oscillatoriophycideae</taxon>
        <taxon>Oscillatoriales</taxon>
        <taxon>Microcoleaceae</taxon>
        <taxon>Lyngbya</taxon>
    </lineage>
</organism>
<evidence type="ECO:0000256" key="5">
    <source>
        <dbReference type="ARBA" id="ARBA00023136"/>
    </source>
</evidence>
<feature type="domain" description="ResB-like" evidence="8">
    <location>
        <begin position="448"/>
        <end position="518"/>
    </location>
</feature>
<evidence type="ECO:0000256" key="1">
    <source>
        <dbReference type="ARBA" id="ARBA00004141"/>
    </source>
</evidence>
<name>A0ABD4T2D7_9CYAN</name>
<reference evidence="9 10" key="1">
    <citation type="journal article" date="2015" name="Genome Announc.">
        <title>Draft Genome Sequence of Filamentous Marine Cyanobacterium Lyngbya confervoides Strain BDU141951.</title>
        <authorList>
            <person name="Chandrababunaidu M.M."/>
            <person name="Sen D."/>
            <person name="Tripathy S."/>
        </authorList>
    </citation>
    <scope>NUCLEOTIDE SEQUENCE [LARGE SCALE GENOMIC DNA]</scope>
    <source>
        <strain evidence="9 10">BDU141951</strain>
    </source>
</reference>
<keyword evidence="5 7" id="KW-0472">Membrane</keyword>
<dbReference type="Proteomes" id="UP000031561">
    <property type="component" value="Unassembled WGS sequence"/>
</dbReference>
<dbReference type="AlphaFoldDB" id="A0ABD4T2D7"/>
<dbReference type="InterPro" id="IPR007816">
    <property type="entry name" value="ResB-like_domain"/>
</dbReference>
<evidence type="ECO:0000256" key="6">
    <source>
        <dbReference type="SAM" id="MobiDB-lite"/>
    </source>
</evidence>
<evidence type="ECO:0000256" key="7">
    <source>
        <dbReference type="SAM" id="Phobius"/>
    </source>
</evidence>
<evidence type="ECO:0000256" key="4">
    <source>
        <dbReference type="ARBA" id="ARBA00022989"/>
    </source>
</evidence>
<dbReference type="GO" id="GO:0016020">
    <property type="term" value="C:membrane"/>
    <property type="evidence" value="ECO:0007669"/>
    <property type="project" value="UniProtKB-SubCell"/>
</dbReference>
<evidence type="ECO:0000256" key="3">
    <source>
        <dbReference type="ARBA" id="ARBA00022748"/>
    </source>
</evidence>
<feature type="region of interest" description="Disordered" evidence="6">
    <location>
        <begin position="565"/>
        <end position="586"/>
    </location>
</feature>
<feature type="transmembrane region" description="Helical" evidence="7">
    <location>
        <begin position="44"/>
        <end position="66"/>
    </location>
</feature>
<dbReference type="Pfam" id="PF05140">
    <property type="entry name" value="ResB"/>
    <property type="match status" value="1"/>
</dbReference>
<accession>A0ABD4T2D7</accession>
<comment type="subcellular location">
    <subcellularLocation>
        <location evidence="1">Membrane</location>
        <topology evidence="1">Multi-pass membrane protein</topology>
    </subcellularLocation>
</comment>
<evidence type="ECO:0000313" key="10">
    <source>
        <dbReference type="Proteomes" id="UP000031561"/>
    </source>
</evidence>
<gene>
    <name evidence="9" type="ORF">QQ91_0007180</name>
</gene>
<proteinExistence type="predicted"/>
<keyword evidence="10" id="KW-1185">Reference proteome</keyword>
<sequence length="586" mass="63775">MTSKLVRFLGSVQLAVPLLGAIAVILISATVLESAVGSAIVQRWVYRSPWFGGLIFLLAVNLGLSTGSRYPWRGARKIGFALTHTGLIILIAGSAAVIHLSTEGMLLLRTDGPARQEIRVEGDRLEVVGPDLRSQQADIFLRSKGTVFPQRVGSLNLLGYSPDSRQAVSFRPGGSVDNLAVHLQLHSDRLGQTLDPWLAVAPLGYEQMDLGPAHLELRQAENEAQLQQLTQAPISGGLGLLELGADAQPFKIEDLLHPGVQLSSGVQVQVRQVWPDFRLDAQGTPTTASPQFLNPAVQVHLTQNSLQEDWYVFGRSDFAPIRSGHEIQLAMTYRPPTAPASDFFRIIATPDQQLYYAANSSHGFTTGPLPPGQVVAPGWADFQISVLETLDRSQIQRAVLPVFPGAEATPLTVPAIHFSLPTGQDYWAQWGEPLKLESSEGPYFLYFGPKLLDLPFSVQLDHFIVERNEGSDSVAMWTSEVTLRESVSAPPHPRRIWMNHPTWFKGWKLAQASWNPGDLSQSTLQVKREPGWVTALTWLGSILVVVGIGTLFYGRAIAKGIGAAPAEPIAPDPESEPQPAPDATPA</sequence>
<comment type="caution">
    <text evidence="9">The sequence shown here is derived from an EMBL/GenBank/DDBJ whole genome shotgun (WGS) entry which is preliminary data.</text>
</comment>
<protein>
    <submittedName>
        <fullName evidence="9">Cytochrome c biogenesis protein ResB</fullName>
    </submittedName>
</protein>
<feature type="transmembrane region" description="Helical" evidence="7">
    <location>
        <begin position="78"/>
        <end position="100"/>
    </location>
</feature>
<keyword evidence="3" id="KW-0201">Cytochrome c-type biogenesis</keyword>
<keyword evidence="2 7" id="KW-0812">Transmembrane</keyword>
<dbReference type="GO" id="GO:0017004">
    <property type="term" value="P:cytochrome complex assembly"/>
    <property type="evidence" value="ECO:0007669"/>
    <property type="project" value="UniProtKB-KW"/>
</dbReference>
<keyword evidence="4 7" id="KW-1133">Transmembrane helix</keyword>
<feature type="transmembrane region" description="Helical" evidence="7">
    <location>
        <begin position="12"/>
        <end position="32"/>
    </location>
</feature>
<feature type="transmembrane region" description="Helical" evidence="7">
    <location>
        <begin position="531"/>
        <end position="553"/>
    </location>
</feature>
<dbReference type="EMBL" id="JTHE03000044">
    <property type="protein sequence ID" value="MCM1982605.1"/>
    <property type="molecule type" value="Genomic_DNA"/>
</dbReference>
<evidence type="ECO:0000313" key="9">
    <source>
        <dbReference type="EMBL" id="MCM1982605.1"/>
    </source>
</evidence>